<protein>
    <submittedName>
        <fullName evidence="2">Uncharacterized protein</fullName>
    </submittedName>
</protein>
<evidence type="ECO:0000313" key="2">
    <source>
        <dbReference type="EMBL" id="TNV72611.1"/>
    </source>
</evidence>
<dbReference type="EMBL" id="RRYP01021638">
    <property type="protein sequence ID" value="TNV72611.1"/>
    <property type="molecule type" value="Genomic_DNA"/>
</dbReference>
<keyword evidence="1" id="KW-0812">Transmembrane</keyword>
<sequence length="139" mass="15733">MNAVTPHQWNASELKMDYNFGMFSARRIGGGDIEVTLQVKNKENQVILEKKLLKSKHLTIDQNKLRYPDLCMALHSKQERVLQLNHYTQNAIIRKSGIDIALVAGFTGFLCIPVASVVRIIGGLLKMIRKRLQTKSKGE</sequence>
<gene>
    <name evidence="2" type="ORF">FGO68_gene3823</name>
</gene>
<evidence type="ECO:0000256" key="1">
    <source>
        <dbReference type="SAM" id="Phobius"/>
    </source>
</evidence>
<keyword evidence="3" id="KW-1185">Reference proteome</keyword>
<name>A0A8J8ND95_HALGN</name>
<proteinExistence type="predicted"/>
<organism evidence="2 3">
    <name type="scientific">Halteria grandinella</name>
    <dbReference type="NCBI Taxonomy" id="5974"/>
    <lineage>
        <taxon>Eukaryota</taxon>
        <taxon>Sar</taxon>
        <taxon>Alveolata</taxon>
        <taxon>Ciliophora</taxon>
        <taxon>Intramacronucleata</taxon>
        <taxon>Spirotrichea</taxon>
        <taxon>Stichotrichia</taxon>
        <taxon>Sporadotrichida</taxon>
        <taxon>Halteriidae</taxon>
        <taxon>Halteria</taxon>
    </lineage>
</organism>
<keyword evidence="1" id="KW-1133">Transmembrane helix</keyword>
<keyword evidence="1" id="KW-0472">Membrane</keyword>
<dbReference type="AlphaFoldDB" id="A0A8J8ND95"/>
<comment type="caution">
    <text evidence="2">The sequence shown here is derived from an EMBL/GenBank/DDBJ whole genome shotgun (WGS) entry which is preliminary data.</text>
</comment>
<accession>A0A8J8ND95</accession>
<feature type="transmembrane region" description="Helical" evidence="1">
    <location>
        <begin position="100"/>
        <end position="125"/>
    </location>
</feature>
<reference evidence="2" key="1">
    <citation type="submission" date="2019-06" db="EMBL/GenBank/DDBJ databases">
        <authorList>
            <person name="Zheng W."/>
        </authorList>
    </citation>
    <scope>NUCLEOTIDE SEQUENCE</scope>
    <source>
        <strain evidence="2">QDHG01</strain>
    </source>
</reference>
<dbReference type="Proteomes" id="UP000785679">
    <property type="component" value="Unassembled WGS sequence"/>
</dbReference>
<evidence type="ECO:0000313" key="3">
    <source>
        <dbReference type="Proteomes" id="UP000785679"/>
    </source>
</evidence>